<keyword evidence="6" id="KW-0460">Magnesium</keyword>
<evidence type="ECO:0000259" key="8">
    <source>
        <dbReference type="PROSITE" id="PS51462"/>
    </source>
</evidence>
<keyword evidence="10" id="KW-1185">Reference proteome</keyword>
<protein>
    <submittedName>
        <fullName evidence="9">CoA pyrophosphatase</fullName>
    </submittedName>
</protein>
<keyword evidence="4" id="KW-0479">Metal-binding</keyword>
<dbReference type="InterPro" id="IPR015797">
    <property type="entry name" value="NUDIX_hydrolase-like_dom_sf"/>
</dbReference>
<sequence>MNKTQFLNQFQHAKIIQHDADYPLKTSGRPAAVLLPIIEYSEQLSVLFTLRAKHLKHHGGQISFPGGKQETSDSNLLDTALRETAEEVGIQREQIDIIGQLPVYRTITGFEVTPYIGFVTPTSKLILDENEVHSTFEVPLEFLIDQTNHFVHMVNRKNIPHPVYFIPWQEHNIWGATAAFVRTLSNHLQHT</sequence>
<dbReference type="PANTHER" id="PTHR12992:SF11">
    <property type="entry name" value="MITOCHONDRIAL COENZYME A DIPHOSPHATASE NUDT8"/>
    <property type="match status" value="1"/>
</dbReference>
<evidence type="ECO:0000256" key="4">
    <source>
        <dbReference type="ARBA" id="ARBA00022723"/>
    </source>
</evidence>
<dbReference type="SUPFAM" id="SSF55811">
    <property type="entry name" value="Nudix"/>
    <property type="match status" value="1"/>
</dbReference>
<comment type="caution">
    <text evidence="9">The sequence shown here is derived from an EMBL/GenBank/DDBJ whole genome shotgun (WGS) entry which is preliminary data.</text>
</comment>
<dbReference type="PROSITE" id="PS51462">
    <property type="entry name" value="NUDIX"/>
    <property type="match status" value="1"/>
</dbReference>
<evidence type="ECO:0000313" key="10">
    <source>
        <dbReference type="Proteomes" id="UP001521137"/>
    </source>
</evidence>
<evidence type="ECO:0000256" key="5">
    <source>
        <dbReference type="ARBA" id="ARBA00022801"/>
    </source>
</evidence>
<dbReference type="InterPro" id="IPR000059">
    <property type="entry name" value="NUDIX_hydrolase_NudL_CS"/>
</dbReference>
<feature type="domain" description="Nudix hydrolase" evidence="8">
    <location>
        <begin position="28"/>
        <end position="160"/>
    </location>
</feature>
<comment type="cofactor">
    <cofactor evidence="2">
        <name>Mg(2+)</name>
        <dbReference type="ChEBI" id="CHEBI:18420"/>
    </cofactor>
</comment>
<dbReference type="CDD" id="cd03426">
    <property type="entry name" value="NUDIX_CoAse_Nudt7"/>
    <property type="match status" value="1"/>
</dbReference>
<keyword evidence="5" id="KW-0378">Hydrolase</keyword>
<dbReference type="EMBL" id="JAKGAS010000001">
    <property type="protein sequence ID" value="MCF2946596.1"/>
    <property type="molecule type" value="Genomic_DNA"/>
</dbReference>
<comment type="cofactor">
    <cofactor evidence="1">
        <name>Mn(2+)</name>
        <dbReference type="ChEBI" id="CHEBI:29035"/>
    </cofactor>
</comment>
<dbReference type="Gene3D" id="3.90.79.10">
    <property type="entry name" value="Nucleoside Triphosphate Pyrophosphohydrolase"/>
    <property type="match status" value="1"/>
</dbReference>
<name>A0ABS9D157_9ALTE</name>
<accession>A0ABS9D157</accession>
<evidence type="ECO:0000256" key="1">
    <source>
        <dbReference type="ARBA" id="ARBA00001936"/>
    </source>
</evidence>
<dbReference type="PROSITE" id="PS01293">
    <property type="entry name" value="NUDIX_COA"/>
    <property type="match status" value="1"/>
</dbReference>
<gene>
    <name evidence="9" type="ORF">L0668_00625</name>
</gene>
<dbReference type="RefSeq" id="WP_235310125.1">
    <property type="nucleotide sequence ID" value="NZ_JAKGAS010000001.1"/>
</dbReference>
<reference evidence="9 10" key="1">
    <citation type="submission" date="2022-01" db="EMBL/GenBank/DDBJ databases">
        <title>Paraglaciecola sp. G1-23.</title>
        <authorList>
            <person name="Jin M.S."/>
            <person name="Han D.M."/>
            <person name="Kim H.M."/>
            <person name="Jeon C.O."/>
        </authorList>
    </citation>
    <scope>NUCLEOTIDE SEQUENCE [LARGE SCALE GENOMIC DNA]</scope>
    <source>
        <strain evidence="9 10">G1-23</strain>
    </source>
</reference>
<evidence type="ECO:0000256" key="6">
    <source>
        <dbReference type="ARBA" id="ARBA00022842"/>
    </source>
</evidence>
<evidence type="ECO:0000256" key="3">
    <source>
        <dbReference type="ARBA" id="ARBA00006506"/>
    </source>
</evidence>
<organism evidence="9 10">
    <name type="scientific">Paraglaciecola algarum</name>
    <dbReference type="NCBI Taxonomy" id="3050085"/>
    <lineage>
        <taxon>Bacteria</taxon>
        <taxon>Pseudomonadati</taxon>
        <taxon>Pseudomonadota</taxon>
        <taxon>Gammaproteobacteria</taxon>
        <taxon>Alteromonadales</taxon>
        <taxon>Alteromonadaceae</taxon>
        <taxon>Paraglaciecola</taxon>
    </lineage>
</organism>
<evidence type="ECO:0000313" key="9">
    <source>
        <dbReference type="EMBL" id="MCF2946596.1"/>
    </source>
</evidence>
<evidence type="ECO:0000256" key="7">
    <source>
        <dbReference type="ARBA" id="ARBA00023211"/>
    </source>
</evidence>
<proteinExistence type="inferred from homology"/>
<comment type="similarity">
    <text evidence="3">Belongs to the Nudix hydrolase family. PCD1 subfamily.</text>
</comment>
<evidence type="ECO:0000256" key="2">
    <source>
        <dbReference type="ARBA" id="ARBA00001946"/>
    </source>
</evidence>
<dbReference type="PANTHER" id="PTHR12992">
    <property type="entry name" value="NUDIX HYDROLASE"/>
    <property type="match status" value="1"/>
</dbReference>
<keyword evidence="7" id="KW-0464">Manganese</keyword>
<dbReference type="InterPro" id="IPR045121">
    <property type="entry name" value="CoAse"/>
</dbReference>
<dbReference type="Pfam" id="PF00293">
    <property type="entry name" value="NUDIX"/>
    <property type="match status" value="1"/>
</dbReference>
<dbReference type="Proteomes" id="UP001521137">
    <property type="component" value="Unassembled WGS sequence"/>
</dbReference>
<dbReference type="NCBIfam" id="NF007980">
    <property type="entry name" value="PRK10707.1"/>
    <property type="match status" value="1"/>
</dbReference>
<dbReference type="InterPro" id="IPR000086">
    <property type="entry name" value="NUDIX_hydrolase_dom"/>
</dbReference>